<accession>A0A7J7F8A2</accession>
<evidence type="ECO:0000313" key="1">
    <source>
        <dbReference type="EMBL" id="KAF5924187.1"/>
    </source>
</evidence>
<keyword evidence="2" id="KW-1185">Reference proteome</keyword>
<dbReference type="AlphaFoldDB" id="A0A7J7F8A2"/>
<comment type="caution">
    <text evidence="1">The sequence shown here is derived from an EMBL/GenBank/DDBJ whole genome shotgun (WGS) entry which is preliminary data.</text>
</comment>
<proteinExistence type="predicted"/>
<evidence type="ECO:0000313" key="2">
    <source>
        <dbReference type="Proteomes" id="UP000551758"/>
    </source>
</evidence>
<protein>
    <submittedName>
        <fullName evidence="1">Uncharacterized protein</fullName>
    </submittedName>
</protein>
<dbReference type="EMBL" id="JACDTQ010001047">
    <property type="protein sequence ID" value="KAF5924187.1"/>
    <property type="molecule type" value="Genomic_DNA"/>
</dbReference>
<organism evidence="1 2">
    <name type="scientific">Diceros bicornis minor</name>
    <name type="common">South-central black rhinoceros</name>
    <dbReference type="NCBI Taxonomy" id="77932"/>
    <lineage>
        <taxon>Eukaryota</taxon>
        <taxon>Metazoa</taxon>
        <taxon>Chordata</taxon>
        <taxon>Craniata</taxon>
        <taxon>Vertebrata</taxon>
        <taxon>Euteleostomi</taxon>
        <taxon>Mammalia</taxon>
        <taxon>Eutheria</taxon>
        <taxon>Laurasiatheria</taxon>
        <taxon>Perissodactyla</taxon>
        <taxon>Rhinocerotidae</taxon>
        <taxon>Diceros</taxon>
    </lineage>
</organism>
<gene>
    <name evidence="1" type="ORF">HPG69_007407</name>
</gene>
<dbReference type="Proteomes" id="UP000551758">
    <property type="component" value="Unassembled WGS sequence"/>
</dbReference>
<feature type="non-terminal residue" evidence="1">
    <location>
        <position position="203"/>
    </location>
</feature>
<sequence>LWEENSFVNFFRIIASGDGLSNYWICRPHPQVGGRKPLFIPVGSNLTLNLTSDLVNPPPIAMRFEETSPNFPCTDLNPPPDGTITHPKESSHCYNLTFHLCGFWVTPTILLLTFNTSKPCQPITTNWCPVSHLYNDGNQHRPPQNRCRVWQGSFPDQWRVCYVMGKASWVASLSAPKPRLHRRTSLTSMSGHPSLGTLHEYLV</sequence>
<reference evidence="1 2" key="1">
    <citation type="journal article" date="2020" name="Mol. Biol. Evol.">
        <title>Interspecific Gene Flow and the Evolution of Specialization in Black and White Rhinoceros.</title>
        <authorList>
            <person name="Moodley Y."/>
            <person name="Westbury M.V."/>
            <person name="Russo I.M."/>
            <person name="Gopalakrishnan S."/>
            <person name="Rakotoarivelo A."/>
            <person name="Olsen R.A."/>
            <person name="Prost S."/>
            <person name="Tunstall T."/>
            <person name="Ryder O.A."/>
            <person name="Dalen L."/>
            <person name="Bruford M.W."/>
        </authorList>
    </citation>
    <scope>NUCLEOTIDE SEQUENCE [LARGE SCALE GENOMIC DNA]</scope>
    <source>
        <strain evidence="1">SBR-YM</strain>
        <tissue evidence="1">Skin</tissue>
    </source>
</reference>
<name>A0A7J7F8A2_DICBM</name>